<comment type="caution">
    <text evidence="2">The sequence shown here is derived from an EMBL/GenBank/DDBJ whole genome shotgun (WGS) entry which is preliminary data.</text>
</comment>
<dbReference type="Gene3D" id="3.40.50.20">
    <property type="match status" value="1"/>
</dbReference>
<dbReference type="Gene3D" id="2.160.10.10">
    <property type="entry name" value="Hexapeptide repeat proteins"/>
    <property type="match status" value="2"/>
</dbReference>
<protein>
    <submittedName>
        <fullName evidence="2">Transferase</fullName>
    </submittedName>
</protein>
<gene>
    <name evidence="2" type="ORF">DXA68_21025</name>
</gene>
<reference evidence="2 3" key="1">
    <citation type="submission" date="2018-08" db="EMBL/GenBank/DDBJ databases">
        <title>A genome reference for cultivated species of the human gut microbiota.</title>
        <authorList>
            <person name="Zou Y."/>
            <person name="Xue W."/>
            <person name="Luo G."/>
        </authorList>
    </citation>
    <scope>NUCLEOTIDE SEQUENCE [LARGE SCALE GENOMIC DNA]</scope>
    <source>
        <strain evidence="2 3">OF03-9BH</strain>
    </source>
</reference>
<evidence type="ECO:0000313" key="3">
    <source>
        <dbReference type="Proteomes" id="UP000286075"/>
    </source>
</evidence>
<organism evidence="2 3">
    <name type="scientific">Bacteroides stercorirosoris</name>
    <dbReference type="NCBI Taxonomy" id="871324"/>
    <lineage>
        <taxon>Bacteria</taxon>
        <taxon>Pseudomonadati</taxon>
        <taxon>Bacteroidota</taxon>
        <taxon>Bacteroidia</taxon>
        <taxon>Bacteroidales</taxon>
        <taxon>Bacteroidaceae</taxon>
        <taxon>Bacteroides</taxon>
    </lineage>
</organism>
<dbReference type="PANTHER" id="PTHR43300">
    <property type="entry name" value="ACETYLTRANSFERASE"/>
    <property type="match status" value="1"/>
</dbReference>
<evidence type="ECO:0000313" key="2">
    <source>
        <dbReference type="EMBL" id="RGX75809.1"/>
    </source>
</evidence>
<keyword evidence="2" id="KW-0808">Transferase</keyword>
<dbReference type="Proteomes" id="UP000286075">
    <property type="component" value="Unassembled WGS sequence"/>
</dbReference>
<dbReference type="EMBL" id="QSCF01000052">
    <property type="protein sequence ID" value="RGX75809.1"/>
    <property type="molecule type" value="Genomic_DNA"/>
</dbReference>
<accession>A0A413GXG1</accession>
<dbReference type="GO" id="GO:0016740">
    <property type="term" value="F:transferase activity"/>
    <property type="evidence" value="ECO:0007669"/>
    <property type="project" value="UniProtKB-KW"/>
</dbReference>
<comment type="similarity">
    <text evidence="1">Belongs to the transferase hexapeptide repeat family.</text>
</comment>
<evidence type="ECO:0000256" key="1">
    <source>
        <dbReference type="ARBA" id="ARBA00007274"/>
    </source>
</evidence>
<sequence>MNREVVVKNIYVLGIGHNTPVFVDLAEACGYTIAGLYHYNDDRTGQVDHDFEIVGSFEYLFSKGDLSGMDFLLTMGDNMIRAELLQKIVNLGGRVPSIIHPTAVISRFAFISSTGVYISAFTHVQADTFIDEGSVILSGVNISHTNRIGKYCFVAGGATIGAYTTVEDYVFIGQSALTISAKVKRIGHHACIGARALVTKDVESGAVMMGSPARTIRSLLPANEVL</sequence>
<name>A0A413GXG1_9BACE</name>
<dbReference type="InterPro" id="IPR050179">
    <property type="entry name" value="Trans_hexapeptide_repeat"/>
</dbReference>
<dbReference type="OrthoDB" id="9794407at2"/>
<proteinExistence type="inferred from homology"/>
<dbReference type="AlphaFoldDB" id="A0A413GXG1"/>
<dbReference type="SUPFAM" id="SSF51161">
    <property type="entry name" value="Trimeric LpxA-like enzymes"/>
    <property type="match status" value="1"/>
</dbReference>
<dbReference type="InterPro" id="IPR011004">
    <property type="entry name" value="Trimer_LpxA-like_sf"/>
</dbReference>